<accession>A0ABQ4YSA5</accession>
<comment type="caution">
    <text evidence="1">The sequence shown here is derived from an EMBL/GenBank/DDBJ whole genome shotgun (WGS) entry which is preliminary data.</text>
</comment>
<name>A0ABQ4YSA5_9ASTR</name>
<evidence type="ECO:0000313" key="1">
    <source>
        <dbReference type="EMBL" id="GJS80432.1"/>
    </source>
</evidence>
<gene>
    <name evidence="1" type="ORF">Tco_0730313</name>
</gene>
<proteinExistence type="predicted"/>
<evidence type="ECO:0000313" key="2">
    <source>
        <dbReference type="Proteomes" id="UP001151760"/>
    </source>
</evidence>
<reference evidence="1" key="2">
    <citation type="submission" date="2022-01" db="EMBL/GenBank/DDBJ databases">
        <authorList>
            <person name="Yamashiro T."/>
            <person name="Shiraishi A."/>
            <person name="Satake H."/>
            <person name="Nakayama K."/>
        </authorList>
    </citation>
    <scope>NUCLEOTIDE SEQUENCE</scope>
</reference>
<protein>
    <submittedName>
        <fullName evidence="1">Uncharacterized protein</fullName>
    </submittedName>
</protein>
<organism evidence="1 2">
    <name type="scientific">Tanacetum coccineum</name>
    <dbReference type="NCBI Taxonomy" id="301880"/>
    <lineage>
        <taxon>Eukaryota</taxon>
        <taxon>Viridiplantae</taxon>
        <taxon>Streptophyta</taxon>
        <taxon>Embryophyta</taxon>
        <taxon>Tracheophyta</taxon>
        <taxon>Spermatophyta</taxon>
        <taxon>Magnoliopsida</taxon>
        <taxon>eudicotyledons</taxon>
        <taxon>Gunneridae</taxon>
        <taxon>Pentapetalae</taxon>
        <taxon>asterids</taxon>
        <taxon>campanulids</taxon>
        <taxon>Asterales</taxon>
        <taxon>Asteraceae</taxon>
        <taxon>Asteroideae</taxon>
        <taxon>Anthemideae</taxon>
        <taxon>Anthemidinae</taxon>
        <taxon>Tanacetum</taxon>
    </lineage>
</organism>
<keyword evidence="2" id="KW-1185">Reference proteome</keyword>
<dbReference type="EMBL" id="BQNB010010670">
    <property type="protein sequence ID" value="GJS80432.1"/>
    <property type="molecule type" value="Genomic_DNA"/>
</dbReference>
<sequence>MANLEFWDTHNMVAYLNKSEGSEGFHQIVDFLNHSYISTLDSGEIQIAATIDGKVKIITEASIGGISRPNCSGRNLRFLSPDLLLRPLQQMRLHPQVWMSDMGGCLPPFISSLDAGQASGNIDKTPTMPHDSPLLRVHTLGSDEGKMQHNKLMDLVTKLSDIIVALETDLRQTKKVYGAAYTKLTYFYMFSSRVLYGVFA</sequence>
<dbReference type="Proteomes" id="UP001151760">
    <property type="component" value="Unassembled WGS sequence"/>
</dbReference>
<reference evidence="1" key="1">
    <citation type="journal article" date="2022" name="Int. J. Mol. Sci.">
        <title>Draft Genome of Tanacetum Coccineum: Genomic Comparison of Closely Related Tanacetum-Family Plants.</title>
        <authorList>
            <person name="Yamashiro T."/>
            <person name="Shiraishi A."/>
            <person name="Nakayama K."/>
            <person name="Satake H."/>
        </authorList>
    </citation>
    <scope>NUCLEOTIDE SEQUENCE</scope>
</reference>